<name>B3PDY0_CELJU</name>
<organism evidence="2 3">
    <name type="scientific">Cellvibrio japonicus (strain Ueda107)</name>
    <name type="common">Pseudomonas fluorescens subsp. cellulosa</name>
    <dbReference type="NCBI Taxonomy" id="498211"/>
    <lineage>
        <taxon>Bacteria</taxon>
        <taxon>Pseudomonadati</taxon>
        <taxon>Pseudomonadota</taxon>
        <taxon>Gammaproteobacteria</taxon>
        <taxon>Cellvibrionales</taxon>
        <taxon>Cellvibrionaceae</taxon>
        <taxon>Cellvibrio</taxon>
    </lineage>
</organism>
<keyword evidence="1" id="KW-1277">Toxin-antitoxin system</keyword>
<sequence length="133" mass="14978">MPNARLWGGLVAAERRKGHPSPEGATTADCYMPCLLRHMRILYAHCPHRGTTMNHAYNSQAPKKPTNVSINSDLLEKARALNINLSATLEQALAEQLRNEQRAQWLRENADAIKAYNQFVESNGTFSDSIRKF</sequence>
<proteinExistence type="predicted"/>
<protein>
    <submittedName>
        <fullName evidence="2">CcdB antidote CcdA</fullName>
    </submittedName>
</protein>
<evidence type="ECO:0000313" key="3">
    <source>
        <dbReference type="Proteomes" id="UP000001036"/>
    </source>
</evidence>
<dbReference type="eggNOG" id="COG5302">
    <property type="taxonomic scope" value="Bacteria"/>
</dbReference>
<dbReference type="InterPro" id="IPR009956">
    <property type="entry name" value="Post-segregation_anti-tox_CcdA"/>
</dbReference>
<accession>B3PDY0</accession>
<gene>
    <name evidence="2" type="primary">ccdA</name>
    <name evidence="2" type="ordered locus">CJA_3183</name>
</gene>
<evidence type="ECO:0000313" key="2">
    <source>
        <dbReference type="EMBL" id="ACE84306.1"/>
    </source>
</evidence>
<dbReference type="KEGG" id="cja:CJA_3183"/>
<dbReference type="EMBL" id="CP000934">
    <property type="protein sequence ID" value="ACE84306.1"/>
    <property type="molecule type" value="Genomic_DNA"/>
</dbReference>
<dbReference type="Pfam" id="PF07362">
    <property type="entry name" value="CcdA"/>
    <property type="match status" value="1"/>
</dbReference>
<dbReference type="Proteomes" id="UP000001036">
    <property type="component" value="Chromosome"/>
</dbReference>
<keyword evidence="3" id="KW-1185">Reference proteome</keyword>
<dbReference type="AlphaFoldDB" id="B3PDY0"/>
<dbReference type="HOGENOM" id="CLU_157097_2_0_6"/>
<evidence type="ECO:0000256" key="1">
    <source>
        <dbReference type="ARBA" id="ARBA00022649"/>
    </source>
</evidence>
<reference evidence="2 3" key="1">
    <citation type="journal article" date="2008" name="J. Bacteriol.">
        <title>Insights into plant cell wall degradation from the genome sequence of the soil bacterium Cellvibrio japonicus.</title>
        <authorList>
            <person name="Deboy R.T."/>
            <person name="Mongodin E.F."/>
            <person name="Fouts D.E."/>
            <person name="Tailford L.E."/>
            <person name="Khouri H."/>
            <person name="Emerson J.B."/>
            <person name="Mohamoud Y."/>
            <person name="Watkins K."/>
            <person name="Henrissat B."/>
            <person name="Gilbert H.J."/>
            <person name="Nelson K.E."/>
        </authorList>
    </citation>
    <scope>NUCLEOTIDE SEQUENCE [LARGE SCALE GENOMIC DNA]</scope>
    <source>
        <strain evidence="2 3">Ueda107</strain>
    </source>
</reference>